<comment type="caution">
    <text evidence="2">The sequence shown here is derived from an EMBL/GenBank/DDBJ whole genome shotgun (WGS) entry which is preliminary data.</text>
</comment>
<sequence>MYLRQIYIDIYSIIEQQECEESLITVFNNEFQKVKQEQEEEQGKKIDIKDQVIFALFASFLISCPNDNYWKTLALCPEKIFNQNNYIPFMVNDPYIEKIKYTIDDKISTTRGRCKNCRGIVILNNCGNSVFQFKCFKCGINMGGEGHQNKNYERIDKHSIQKDNIQNLKELNEKGNFRQDLEEVPANKKFRELTQEAFWFGNFMMYTCWFFYLYFSGQQPQIVNYLMTDLTMNKGLNFEKTKNQKVTLIEIKKQNIIGEWTQNDREMITFLSQYMFNDLQNCQNNEIFVSFGKLEQTITENYFNNKTYIDDLIKTPQFSFKDSTESFLDQIIEQFMIIIGNVDQIVIDKSQLKNGMAYMTYEEQIDLYKKIIKLLEFLVYIQHSEKQTKITQLCEKYIQKTNFPQIFNDLTLEYIPIILETLEELQMDKLVEVCHNKFREKCEYKQKQIVEMIKEFKKQNKKDRQQELISSKYKIGRFIIRKLNVMDGISDSSWKLFEYGLFIYYGEEFKNPFTYFDIEIKHTKQFYDILKQEIDFQNNEKKFENNFEEFQPLITQINEEEEDEQYQNFQNIELKPKKQLKTIKRQKQKLK</sequence>
<gene>
    <name evidence="2" type="ORF">PPERSA_10196</name>
</gene>
<dbReference type="AlphaFoldDB" id="A0A0V0QLH8"/>
<dbReference type="InParanoid" id="A0A0V0QLH8"/>
<dbReference type="EMBL" id="LDAU01000144">
    <property type="protein sequence ID" value="KRX03115.1"/>
    <property type="molecule type" value="Genomic_DNA"/>
</dbReference>
<organism evidence="2 3">
    <name type="scientific">Pseudocohnilembus persalinus</name>
    <name type="common">Ciliate</name>
    <dbReference type="NCBI Taxonomy" id="266149"/>
    <lineage>
        <taxon>Eukaryota</taxon>
        <taxon>Sar</taxon>
        <taxon>Alveolata</taxon>
        <taxon>Ciliophora</taxon>
        <taxon>Intramacronucleata</taxon>
        <taxon>Oligohymenophorea</taxon>
        <taxon>Scuticociliatia</taxon>
        <taxon>Philasterida</taxon>
        <taxon>Pseudocohnilembidae</taxon>
        <taxon>Pseudocohnilembus</taxon>
    </lineage>
</organism>
<evidence type="ECO:0000256" key="1">
    <source>
        <dbReference type="SAM" id="Phobius"/>
    </source>
</evidence>
<evidence type="ECO:0000313" key="3">
    <source>
        <dbReference type="Proteomes" id="UP000054937"/>
    </source>
</evidence>
<protein>
    <submittedName>
        <fullName evidence="2">Uncharacterized protein</fullName>
    </submittedName>
</protein>
<name>A0A0V0QLH8_PSEPJ</name>
<proteinExistence type="predicted"/>
<keyword evidence="3" id="KW-1185">Reference proteome</keyword>
<reference evidence="2 3" key="1">
    <citation type="journal article" date="2015" name="Sci. Rep.">
        <title>Genome of the facultative scuticociliatosis pathogen Pseudocohnilembus persalinus provides insight into its virulence through horizontal gene transfer.</title>
        <authorList>
            <person name="Xiong J."/>
            <person name="Wang G."/>
            <person name="Cheng J."/>
            <person name="Tian M."/>
            <person name="Pan X."/>
            <person name="Warren A."/>
            <person name="Jiang C."/>
            <person name="Yuan D."/>
            <person name="Miao W."/>
        </authorList>
    </citation>
    <scope>NUCLEOTIDE SEQUENCE [LARGE SCALE GENOMIC DNA]</scope>
    <source>
        <strain evidence="2">36N120E</strain>
    </source>
</reference>
<dbReference type="Proteomes" id="UP000054937">
    <property type="component" value="Unassembled WGS sequence"/>
</dbReference>
<keyword evidence="1" id="KW-0472">Membrane</keyword>
<evidence type="ECO:0000313" key="2">
    <source>
        <dbReference type="EMBL" id="KRX03115.1"/>
    </source>
</evidence>
<keyword evidence="1" id="KW-1133">Transmembrane helix</keyword>
<keyword evidence="1" id="KW-0812">Transmembrane</keyword>
<feature type="transmembrane region" description="Helical" evidence="1">
    <location>
        <begin position="197"/>
        <end position="215"/>
    </location>
</feature>
<accession>A0A0V0QLH8</accession>